<gene>
    <name evidence="3" type="ORF">SAMN04490244_106242</name>
</gene>
<dbReference type="OrthoDB" id="5862062at2"/>
<accession>A0A1H9V455</accession>
<name>A0A1H9V455_9RHOB</name>
<dbReference type="AlphaFoldDB" id="A0A1H9V455"/>
<protein>
    <submittedName>
        <fullName evidence="3">YrhK-like protein</fullName>
    </submittedName>
</protein>
<feature type="transmembrane region" description="Helical" evidence="1">
    <location>
        <begin position="21"/>
        <end position="46"/>
    </location>
</feature>
<proteinExistence type="predicted"/>
<organism evidence="3 4">
    <name type="scientific">Tranquillimonas rosea</name>
    <dbReference type="NCBI Taxonomy" id="641238"/>
    <lineage>
        <taxon>Bacteria</taxon>
        <taxon>Pseudomonadati</taxon>
        <taxon>Pseudomonadota</taxon>
        <taxon>Alphaproteobacteria</taxon>
        <taxon>Rhodobacterales</taxon>
        <taxon>Roseobacteraceae</taxon>
        <taxon>Tranquillimonas</taxon>
    </lineage>
</organism>
<sequence length="93" mass="10475">MTLFHPGNRHKSGDHERIWAITEIVYTIVDFLAAFAFVIGSVFFFYKSLQTAGTWLFLIGSIFFAVKPSIRLARELKYAAMGDAKDVADKLEG</sequence>
<reference evidence="3 4" key="1">
    <citation type="submission" date="2016-10" db="EMBL/GenBank/DDBJ databases">
        <authorList>
            <person name="de Groot N.N."/>
        </authorList>
    </citation>
    <scope>NUCLEOTIDE SEQUENCE [LARGE SCALE GENOMIC DNA]</scope>
    <source>
        <strain evidence="3 4">DSM 23042</strain>
    </source>
</reference>
<keyword evidence="1" id="KW-0812">Transmembrane</keyword>
<feature type="domain" description="YrhK" evidence="2">
    <location>
        <begin position="23"/>
        <end position="75"/>
    </location>
</feature>
<evidence type="ECO:0000259" key="2">
    <source>
        <dbReference type="Pfam" id="PF14145"/>
    </source>
</evidence>
<dbReference type="STRING" id="641238.SAMN04490244_106242"/>
<keyword evidence="4" id="KW-1185">Reference proteome</keyword>
<dbReference type="Pfam" id="PF14145">
    <property type="entry name" value="YrhK"/>
    <property type="match status" value="1"/>
</dbReference>
<feature type="transmembrane region" description="Helical" evidence="1">
    <location>
        <begin position="52"/>
        <end position="70"/>
    </location>
</feature>
<dbReference type="Proteomes" id="UP000198885">
    <property type="component" value="Unassembled WGS sequence"/>
</dbReference>
<evidence type="ECO:0000313" key="3">
    <source>
        <dbReference type="EMBL" id="SES16600.1"/>
    </source>
</evidence>
<keyword evidence="1" id="KW-0472">Membrane</keyword>
<evidence type="ECO:0000256" key="1">
    <source>
        <dbReference type="SAM" id="Phobius"/>
    </source>
</evidence>
<dbReference type="InterPro" id="IPR025424">
    <property type="entry name" value="YrhK_domain"/>
</dbReference>
<evidence type="ECO:0000313" key="4">
    <source>
        <dbReference type="Proteomes" id="UP000198885"/>
    </source>
</evidence>
<dbReference type="EMBL" id="FOGU01000006">
    <property type="protein sequence ID" value="SES16600.1"/>
    <property type="molecule type" value="Genomic_DNA"/>
</dbReference>
<keyword evidence="1" id="KW-1133">Transmembrane helix</keyword>
<dbReference type="RefSeq" id="WP_092693937.1">
    <property type="nucleotide sequence ID" value="NZ_FOGU01000006.1"/>
</dbReference>